<feature type="domain" description="DhaK" evidence="14">
    <location>
        <begin position="9"/>
        <end position="346"/>
    </location>
</feature>
<evidence type="ECO:0000256" key="8">
    <source>
        <dbReference type="ARBA" id="ARBA00022840"/>
    </source>
</evidence>
<dbReference type="Gene3D" id="1.25.40.340">
    <property type="match status" value="2"/>
</dbReference>
<dbReference type="GO" id="GO:0019588">
    <property type="term" value="P:anaerobic glycerol catabolic process"/>
    <property type="evidence" value="ECO:0007669"/>
    <property type="project" value="UniProtKB-UniPathway"/>
</dbReference>
<comment type="catalytic activity">
    <reaction evidence="10">
        <text>dihydroxyacetone + ATP = dihydroxyacetone phosphate + ADP + H(+)</text>
        <dbReference type="Rhea" id="RHEA:15773"/>
        <dbReference type="ChEBI" id="CHEBI:15378"/>
        <dbReference type="ChEBI" id="CHEBI:16016"/>
        <dbReference type="ChEBI" id="CHEBI:30616"/>
        <dbReference type="ChEBI" id="CHEBI:57642"/>
        <dbReference type="ChEBI" id="CHEBI:456216"/>
        <dbReference type="EC" id="2.7.1.29"/>
    </reaction>
</comment>
<dbReference type="InterPro" id="IPR050861">
    <property type="entry name" value="Dihydroxyacetone_Kinase"/>
</dbReference>
<keyword evidence="8" id="KW-0067">ATP-binding</keyword>
<dbReference type="PANTHER" id="PTHR28629:SF14">
    <property type="entry name" value="DIHYDROXYACETONE KINASE 1"/>
    <property type="match status" value="1"/>
</dbReference>
<evidence type="ECO:0000259" key="14">
    <source>
        <dbReference type="PROSITE" id="PS51481"/>
    </source>
</evidence>
<feature type="active site" description="Tele-hemiaminal-histidine intermediate" evidence="11">
    <location>
        <position position="224"/>
    </location>
</feature>
<dbReference type="GO" id="GO:0050354">
    <property type="term" value="F:triokinase activity"/>
    <property type="evidence" value="ECO:0007669"/>
    <property type="project" value="UniProtKB-EC"/>
</dbReference>
<dbReference type="UniPathway" id="UPA00617">
    <property type="reaction ID" value="UER00669"/>
</dbReference>
<name>A0A0D9P356_METAN</name>
<evidence type="ECO:0000256" key="6">
    <source>
        <dbReference type="ARBA" id="ARBA00022777"/>
    </source>
</evidence>
<keyword evidence="6 15" id="KW-0418">Kinase</keyword>
<dbReference type="SMART" id="SM01120">
    <property type="entry name" value="Dak2"/>
    <property type="match status" value="1"/>
</dbReference>
<dbReference type="FunFam" id="3.30.1180.20:FF:000001">
    <property type="entry name" value="Dihydroxyacetone kinase 1"/>
    <property type="match status" value="1"/>
</dbReference>
<accession>A0A0D9P356</accession>
<evidence type="ECO:0000256" key="3">
    <source>
        <dbReference type="ARBA" id="ARBA00008757"/>
    </source>
</evidence>
<evidence type="ECO:0000256" key="4">
    <source>
        <dbReference type="ARBA" id="ARBA00022679"/>
    </source>
</evidence>
<evidence type="ECO:0000256" key="7">
    <source>
        <dbReference type="ARBA" id="ARBA00022798"/>
    </source>
</evidence>
<evidence type="ECO:0000256" key="12">
    <source>
        <dbReference type="PIRSR" id="PIRSR612734-2"/>
    </source>
</evidence>
<dbReference type="PROSITE" id="PS51481">
    <property type="entry name" value="DHAK"/>
    <property type="match status" value="1"/>
</dbReference>
<dbReference type="InterPro" id="IPR004006">
    <property type="entry name" value="DhaK_dom"/>
</dbReference>
<keyword evidence="16" id="KW-1185">Reference proteome</keyword>
<keyword evidence="5" id="KW-0547">Nucleotide-binding</keyword>
<evidence type="ECO:0000259" key="13">
    <source>
        <dbReference type="PROSITE" id="PS51480"/>
    </source>
</evidence>
<dbReference type="GO" id="GO:0005829">
    <property type="term" value="C:cytosol"/>
    <property type="evidence" value="ECO:0007669"/>
    <property type="project" value="TreeGrafter"/>
</dbReference>
<dbReference type="STRING" id="1291518.A0A0D9P356"/>
<dbReference type="Gene3D" id="3.30.1180.20">
    <property type="entry name" value="Dihydroxyacetone kinase, domain 2"/>
    <property type="match status" value="1"/>
</dbReference>
<keyword evidence="7" id="KW-0319">Glycerol metabolism</keyword>
<reference evidence="16" key="1">
    <citation type="journal article" date="2014" name="BMC Genomics">
        <title>The genome sequence of the biocontrol fungus Metarhizium anisopliae and comparative genomics of Metarhizium species.</title>
        <authorList>
            <person name="Pattemore J.A."/>
            <person name="Hane J.K."/>
            <person name="Williams A.H."/>
            <person name="Wilson B.A."/>
            <person name="Stodart B.J."/>
            <person name="Ash G.J."/>
        </authorList>
    </citation>
    <scope>NUCLEOTIDE SEQUENCE [LARGE SCALE GENOMIC DNA]</scope>
    <source>
        <strain evidence="16">BRIP 53293</strain>
    </source>
</reference>
<evidence type="ECO:0000256" key="5">
    <source>
        <dbReference type="ARBA" id="ARBA00022741"/>
    </source>
</evidence>
<gene>
    <name evidence="15" type="ORF">H634G_03866</name>
</gene>
<dbReference type="Pfam" id="PF02734">
    <property type="entry name" value="Dak2"/>
    <property type="match status" value="1"/>
</dbReference>
<comment type="pathway">
    <text evidence="2">Polyol metabolism; glycerol fermentation; glycerone phosphate from glycerol (oxidative route): step 2/2.</text>
</comment>
<dbReference type="Pfam" id="PF02733">
    <property type="entry name" value="Dak1"/>
    <property type="match status" value="1"/>
</dbReference>
<feature type="domain" description="DhaL" evidence="13">
    <location>
        <begin position="383"/>
        <end position="590"/>
    </location>
</feature>
<dbReference type="GO" id="GO:0004371">
    <property type="term" value="F:glycerone kinase activity"/>
    <property type="evidence" value="ECO:0007669"/>
    <property type="project" value="UniProtKB-EC"/>
</dbReference>
<proteinExistence type="inferred from homology"/>
<dbReference type="InterPro" id="IPR036117">
    <property type="entry name" value="DhaL_dom_sf"/>
</dbReference>
<dbReference type="GO" id="GO:0005524">
    <property type="term" value="F:ATP binding"/>
    <property type="evidence" value="ECO:0007669"/>
    <property type="project" value="UniProtKB-KW"/>
</dbReference>
<dbReference type="SUPFAM" id="SSF101473">
    <property type="entry name" value="DhaL-like"/>
    <property type="match status" value="1"/>
</dbReference>
<feature type="binding site" evidence="12">
    <location>
        <position position="112"/>
    </location>
    <ligand>
        <name>substrate</name>
    </ligand>
</feature>
<comment type="similarity">
    <text evidence="3">Belongs to the dihydroxyacetone kinase (DAK) family.</text>
</comment>
<evidence type="ECO:0000256" key="10">
    <source>
        <dbReference type="ARBA" id="ARBA00048898"/>
    </source>
</evidence>
<keyword evidence="4" id="KW-0808">Transferase</keyword>
<dbReference type="EMBL" id="KE384728">
    <property type="protein sequence ID" value="KJK80717.1"/>
    <property type="molecule type" value="Genomic_DNA"/>
</dbReference>
<dbReference type="InterPro" id="IPR012734">
    <property type="entry name" value="DhaK_ATP"/>
</dbReference>
<evidence type="ECO:0000256" key="11">
    <source>
        <dbReference type="PIRSR" id="PIRSR612734-1"/>
    </source>
</evidence>
<sequence length="599" mass="62498">MSSKHFIDDPTQLVNSALHSLTLTNPNVALDPASKIIYRRPSHATAQVSIISGGGSGHEPSFAAMVGPGMLSAAVAGTIFASPSAEQVRTGITSRVDTSQGVLVVVMNYTGDVLNFGVAVEKAKASGLDVEMVVVGDDVGVGRAKAGKVGRRGIAGTVLVLKIAGALAARGRSLGDVAKVARLTAENTVSVGASLEHVHVPGRAVDGQDDKLARGEAEIGMGIHNEPGSERAKLDLPRLVGRMLAQLLDSGDKDRAFLNVNSNEVVLMVNNLGGVSVLEMGGITTEVVTQLDSKYGIHPVRIITGTFMTSLNGLGFSISLLNVVNTDIGGPGMIELLDAGAEVTGWSAPIRKETWEAKNTATRTEERGQGEQVKPSGLRMDKSIVKERLELALERVIAAEPEVTRYDTVVGDGDCGIGLKRGAEAVLKHMNQTTLTDDPVLTLTSIIPVVESTMDGTSGALYAIFLNALAHALRSLPSGELTPSSWAKALEQSCGALSKYTPARPGDRTLVDALYPFVEVLGKTGDVKKAAEAAAKAADDTKGMQASLGRTAKGMQASLGRTVYVGGKGFEQVPDPGAFGLACFFGGLAGKVDEEWEKV</sequence>
<dbReference type="OrthoDB" id="1724672at2759"/>
<dbReference type="PROSITE" id="PS51480">
    <property type="entry name" value="DHAL"/>
    <property type="match status" value="1"/>
</dbReference>
<dbReference type="Gene3D" id="3.40.50.10440">
    <property type="entry name" value="Dihydroxyacetone kinase, domain 1"/>
    <property type="match status" value="1"/>
</dbReference>
<evidence type="ECO:0000313" key="15">
    <source>
        <dbReference type="EMBL" id="KJK80717.1"/>
    </source>
</evidence>
<evidence type="ECO:0000256" key="1">
    <source>
        <dbReference type="ARBA" id="ARBA00003264"/>
    </source>
</evidence>
<dbReference type="FunFam" id="1.25.40.340:FF:000001">
    <property type="entry name" value="Dihydroxyacetone kinase 1"/>
    <property type="match status" value="1"/>
</dbReference>
<dbReference type="Proteomes" id="UP000054544">
    <property type="component" value="Unassembled WGS sequence"/>
</dbReference>
<feature type="binding site" evidence="12">
    <location>
        <begin position="55"/>
        <end position="58"/>
    </location>
    <ligand>
        <name>substrate</name>
    </ligand>
</feature>
<organism evidence="15 16">
    <name type="scientific">Metarhizium anisopliae BRIP 53293</name>
    <dbReference type="NCBI Taxonomy" id="1291518"/>
    <lineage>
        <taxon>Eukaryota</taxon>
        <taxon>Fungi</taxon>
        <taxon>Dikarya</taxon>
        <taxon>Ascomycota</taxon>
        <taxon>Pezizomycotina</taxon>
        <taxon>Sordariomycetes</taxon>
        <taxon>Hypocreomycetidae</taxon>
        <taxon>Hypocreales</taxon>
        <taxon>Clavicipitaceae</taxon>
        <taxon>Metarhizium</taxon>
    </lineage>
</organism>
<evidence type="ECO:0000256" key="9">
    <source>
        <dbReference type="ARBA" id="ARBA00047974"/>
    </source>
</evidence>
<comment type="catalytic activity">
    <reaction evidence="9">
        <text>D-glyceraldehyde + ATP = D-glyceraldehyde 3-phosphate + ADP + H(+)</text>
        <dbReference type="Rhea" id="RHEA:13941"/>
        <dbReference type="ChEBI" id="CHEBI:15378"/>
        <dbReference type="ChEBI" id="CHEBI:17378"/>
        <dbReference type="ChEBI" id="CHEBI:30616"/>
        <dbReference type="ChEBI" id="CHEBI:59776"/>
        <dbReference type="ChEBI" id="CHEBI:456216"/>
        <dbReference type="EC" id="2.7.1.28"/>
    </reaction>
</comment>
<dbReference type="InterPro" id="IPR004007">
    <property type="entry name" value="DhaL_dom"/>
</dbReference>
<dbReference type="NCBIfam" id="TIGR02361">
    <property type="entry name" value="dak_ATP"/>
    <property type="match status" value="1"/>
</dbReference>
<evidence type="ECO:0000313" key="16">
    <source>
        <dbReference type="Proteomes" id="UP000054544"/>
    </source>
</evidence>
<dbReference type="FunFam" id="3.40.50.10440:FF:000002">
    <property type="entry name" value="Dihydroxyacetone kinase"/>
    <property type="match status" value="1"/>
</dbReference>
<dbReference type="AlphaFoldDB" id="A0A0D9P356"/>
<dbReference type="PANTHER" id="PTHR28629">
    <property type="entry name" value="TRIOKINASE/FMN CYCLASE"/>
    <property type="match status" value="1"/>
</dbReference>
<evidence type="ECO:0000256" key="2">
    <source>
        <dbReference type="ARBA" id="ARBA00004778"/>
    </source>
</evidence>
<protein>
    <submittedName>
        <fullName evidence="15">Dihydroxyacetone kinase</fullName>
    </submittedName>
</protein>
<comment type="function">
    <text evidence="1">Catalyzes both the phosphorylation of dihydroxyacetone and of glyceraldehyde.</text>
</comment>
<dbReference type="SUPFAM" id="SSF82549">
    <property type="entry name" value="DAK1/DegV-like"/>
    <property type="match status" value="1"/>
</dbReference>